<proteinExistence type="predicted"/>
<feature type="transmembrane region" description="Helical" evidence="1">
    <location>
        <begin position="20"/>
        <end position="42"/>
    </location>
</feature>
<evidence type="ECO:0000313" key="3">
    <source>
        <dbReference type="EMBL" id="OEF97442.1"/>
    </source>
</evidence>
<keyword evidence="1" id="KW-0812">Transmembrane</keyword>
<name>A0A1E5G2Z2_9FIRM</name>
<dbReference type="EMBL" id="MIJE01000011">
    <property type="protein sequence ID" value="OEF97442.1"/>
    <property type="molecule type" value="Genomic_DNA"/>
</dbReference>
<feature type="domain" description="DUF6449" evidence="2">
    <location>
        <begin position="457"/>
        <end position="585"/>
    </location>
</feature>
<feature type="transmembrane region" description="Helical" evidence="1">
    <location>
        <begin position="338"/>
        <end position="355"/>
    </location>
</feature>
<sequence>MLSKTLSFNRGIFVQAARSVGWIGVAYLILLLFAVPLQLIMVASRDQNYYLYQRYFVHLDTIFGVFQGFQLLLMFTVPVLLAIFVFRYLQVKLSADYIHSLPIRRESLYHQYITFSSIMLLVPVLITGLVLFILRAFLDVGSLLSFSNIVYWIAITTMFNLFVYFAGVLVAMLTGMSVLQGALIYIMLIFPAGITTLYFSNLSFYLFGFSMNQYISDNILKLLPIFRAGEMDHNPLTIVEIASYIAITIAFYLIALFVYRKRNIESATQAIAFRPLRPVFLYGVTFCSMLLGGLYFGATQDEILGWIIFGYLFASIIGYAVAQMILEKTWRIFDKWKGYLAFLLVAFVILLSLYFDVTGFENRIPDANQVEQVYFSDSFRYLQHGVYYYQANPGKLDALGKPFGVQEFFYQDADNIEHIRALHQEIINDKEFLSGTRSNPFRPAVYVHPLRTVAIEYYLANGSTITREYRVPYERYLDLYKPIMESIEYRHNNYPLLRVNDITGLETISIRSSHLGKSVVISDRNQLAELHEIIKSELLSMTVEEMLNRREPWGHIEYLWQGNRYISIPWNKTYENIDAWLMEQDLLEQTRYTVDDISTAFLIENVQNTRNASMHEILRSPNSINAIETLDNVIKLESKEHIEMLLPLTTWDDKGDSYMLVIYFDNSKYPGYHPIYEPISKEDVPDFIKN</sequence>
<dbReference type="Proteomes" id="UP000094296">
    <property type="component" value="Unassembled WGS sequence"/>
</dbReference>
<feature type="transmembrane region" description="Helical" evidence="1">
    <location>
        <begin position="241"/>
        <end position="259"/>
    </location>
</feature>
<feature type="transmembrane region" description="Helical" evidence="1">
    <location>
        <begin position="109"/>
        <end position="137"/>
    </location>
</feature>
<keyword evidence="1" id="KW-0472">Membrane</keyword>
<reference evidence="3 4" key="1">
    <citation type="submission" date="2016-09" db="EMBL/GenBank/DDBJ databases">
        <title>Draft genome sequence for the type strain of Desulfuribacillus alkaliarsenatis AHT28, an obligately anaerobic, sulfidogenic bacterium isolated from Russian soda lake sediments.</title>
        <authorList>
            <person name="Abin C.A."/>
            <person name="Hollibaugh J.T."/>
        </authorList>
    </citation>
    <scope>NUCLEOTIDE SEQUENCE [LARGE SCALE GENOMIC DNA]</scope>
    <source>
        <strain evidence="3 4">AHT28</strain>
    </source>
</reference>
<evidence type="ECO:0000313" key="4">
    <source>
        <dbReference type="Proteomes" id="UP000094296"/>
    </source>
</evidence>
<comment type="caution">
    <text evidence="3">The sequence shown here is derived from an EMBL/GenBank/DDBJ whole genome shotgun (WGS) entry which is preliminary data.</text>
</comment>
<accession>A0A1E5G2Z2</accession>
<keyword evidence="1" id="KW-1133">Transmembrane helix</keyword>
<feature type="transmembrane region" description="Helical" evidence="1">
    <location>
        <begin position="62"/>
        <end position="89"/>
    </location>
</feature>
<dbReference type="STRING" id="766136.BHF68_04325"/>
<gene>
    <name evidence="3" type="ORF">BHF68_04325</name>
</gene>
<keyword evidence="4" id="KW-1185">Reference proteome</keyword>
<dbReference type="InterPro" id="IPR045611">
    <property type="entry name" value="DUF6449"/>
</dbReference>
<organism evidence="3 4">
    <name type="scientific">Desulfuribacillus alkaliarsenatis</name>
    <dbReference type="NCBI Taxonomy" id="766136"/>
    <lineage>
        <taxon>Bacteria</taxon>
        <taxon>Bacillati</taxon>
        <taxon>Bacillota</taxon>
        <taxon>Desulfuribacillia</taxon>
        <taxon>Desulfuribacillales</taxon>
        <taxon>Desulfuribacillaceae</taxon>
        <taxon>Desulfuribacillus</taxon>
    </lineage>
</organism>
<dbReference type="Pfam" id="PF20047">
    <property type="entry name" value="DUF6449"/>
    <property type="match status" value="1"/>
</dbReference>
<dbReference type="OrthoDB" id="1706490at2"/>
<evidence type="ECO:0000259" key="2">
    <source>
        <dbReference type="Pfam" id="PF20047"/>
    </source>
</evidence>
<dbReference type="RefSeq" id="WP_069642840.1">
    <property type="nucleotide sequence ID" value="NZ_MIJE01000011.1"/>
</dbReference>
<feature type="transmembrane region" description="Helical" evidence="1">
    <location>
        <begin position="149"/>
        <end position="171"/>
    </location>
</feature>
<feature type="transmembrane region" description="Helical" evidence="1">
    <location>
        <begin position="279"/>
        <end position="297"/>
    </location>
</feature>
<feature type="transmembrane region" description="Helical" evidence="1">
    <location>
        <begin position="303"/>
        <end position="326"/>
    </location>
</feature>
<evidence type="ECO:0000256" key="1">
    <source>
        <dbReference type="SAM" id="Phobius"/>
    </source>
</evidence>
<dbReference type="AlphaFoldDB" id="A0A1E5G2Z2"/>
<feature type="transmembrane region" description="Helical" evidence="1">
    <location>
        <begin position="183"/>
        <end position="207"/>
    </location>
</feature>
<protein>
    <recommendedName>
        <fullName evidence="2">DUF6449 domain-containing protein</fullName>
    </recommendedName>
</protein>